<evidence type="ECO:0000313" key="2">
    <source>
        <dbReference type="Proteomes" id="UP000715095"/>
    </source>
</evidence>
<dbReference type="EMBL" id="JACJJC010000012">
    <property type="protein sequence ID" value="MBM6704498.1"/>
    <property type="molecule type" value="Genomic_DNA"/>
</dbReference>
<dbReference type="RefSeq" id="WP_205103383.1">
    <property type="nucleotide sequence ID" value="NZ_JACJJC010000012.1"/>
</dbReference>
<keyword evidence="1" id="KW-0067">ATP-binding</keyword>
<organism evidence="1 2">
    <name type="scientific">Sutterella massiliensis</name>
    <dbReference type="NCBI Taxonomy" id="1816689"/>
    <lineage>
        <taxon>Bacteria</taxon>
        <taxon>Pseudomonadati</taxon>
        <taxon>Pseudomonadota</taxon>
        <taxon>Betaproteobacteria</taxon>
        <taxon>Burkholderiales</taxon>
        <taxon>Sutterellaceae</taxon>
        <taxon>Sutterella</taxon>
    </lineage>
</organism>
<proteinExistence type="predicted"/>
<accession>A0ABS2DUW5</accession>
<sequence length="82" mass="9528">MGKQLEVDFVANQGSRRIYSQSAFRLPDEEKLRQEKASLLAIRDAFKKLIIVGHPIKATYDQDGIYYMSIFDFLLKSDSLLW</sequence>
<keyword evidence="1" id="KW-0547">Nucleotide-binding</keyword>
<dbReference type="Proteomes" id="UP000715095">
    <property type="component" value="Unassembled WGS sequence"/>
</dbReference>
<evidence type="ECO:0000313" key="1">
    <source>
        <dbReference type="EMBL" id="MBM6704498.1"/>
    </source>
</evidence>
<dbReference type="GO" id="GO:0005524">
    <property type="term" value="F:ATP binding"/>
    <property type="evidence" value="ECO:0007669"/>
    <property type="project" value="UniProtKB-KW"/>
</dbReference>
<comment type="caution">
    <text evidence="1">The sequence shown here is derived from an EMBL/GenBank/DDBJ whole genome shotgun (WGS) entry which is preliminary data.</text>
</comment>
<name>A0ABS2DUW5_9BURK</name>
<keyword evidence="2" id="KW-1185">Reference proteome</keyword>
<protein>
    <submittedName>
        <fullName evidence="1">ATP-binding protein</fullName>
    </submittedName>
</protein>
<reference evidence="1 2" key="1">
    <citation type="journal article" date="2021" name="Sci. Rep.">
        <title>The distribution of antibiotic resistance genes in chicken gut microbiota commensals.</title>
        <authorList>
            <person name="Juricova H."/>
            <person name="Matiasovicova J."/>
            <person name="Kubasova T."/>
            <person name="Cejkova D."/>
            <person name="Rychlik I."/>
        </authorList>
    </citation>
    <scope>NUCLEOTIDE SEQUENCE [LARGE SCALE GENOMIC DNA]</scope>
    <source>
        <strain evidence="1 2">An829</strain>
    </source>
</reference>
<gene>
    <name evidence="1" type="ORF">H6A60_08390</name>
</gene>